<dbReference type="PRINTS" id="PR02086">
    <property type="entry name" value="PUTNUCHARBI1"/>
</dbReference>
<dbReference type="SUPFAM" id="SSF52540">
    <property type="entry name" value="P-loop containing nucleoside triphosphate hydrolases"/>
    <property type="match status" value="1"/>
</dbReference>
<keyword evidence="6" id="KW-0963">Cytoplasm</keyword>
<keyword evidence="10" id="KW-0539">Nucleus</keyword>
<dbReference type="PANTHER" id="PTHR22930">
    <property type="match status" value="1"/>
</dbReference>
<keyword evidence="9" id="KW-0378">Hydrolase</keyword>
<dbReference type="InterPro" id="IPR026103">
    <property type="entry name" value="HARBI1_animal"/>
</dbReference>
<feature type="domain" description="DDE Tnp4" evidence="14">
    <location>
        <begin position="784"/>
        <end position="935"/>
    </location>
</feature>
<feature type="compositionally biased region" description="Basic and acidic residues" evidence="13">
    <location>
        <begin position="512"/>
        <end position="559"/>
    </location>
</feature>
<keyword evidence="16" id="KW-0808">Transferase</keyword>
<dbReference type="Proteomes" id="UP000683360">
    <property type="component" value="Unassembled WGS sequence"/>
</dbReference>
<evidence type="ECO:0000256" key="3">
    <source>
        <dbReference type="ARBA" id="ARBA00004496"/>
    </source>
</evidence>
<dbReference type="GO" id="GO:0016740">
    <property type="term" value="F:transferase activity"/>
    <property type="evidence" value="ECO:0007669"/>
    <property type="project" value="UniProtKB-KW"/>
</dbReference>
<feature type="domain" description="Hydin adenylate kinase-like" evidence="15">
    <location>
        <begin position="184"/>
        <end position="320"/>
    </location>
</feature>
<comment type="cofactor">
    <cofactor evidence="1">
        <name>a divalent metal cation</name>
        <dbReference type="ChEBI" id="CHEBI:60240"/>
    </cofactor>
</comment>
<comment type="similarity">
    <text evidence="4">Belongs to the HARBI1 family.</text>
</comment>
<protein>
    <recommendedName>
        <fullName evidence="5">Putative nuclease HARBI1</fullName>
    </recommendedName>
    <alternativeName>
        <fullName evidence="11">Harbinger transposase-derived nuclease</fullName>
    </alternativeName>
</protein>
<dbReference type="GO" id="GO:0046872">
    <property type="term" value="F:metal ion binding"/>
    <property type="evidence" value="ECO:0007669"/>
    <property type="project" value="UniProtKB-KW"/>
</dbReference>
<reference evidence="16" key="1">
    <citation type="submission" date="2021-03" db="EMBL/GenBank/DDBJ databases">
        <authorList>
            <person name="Bekaert M."/>
        </authorList>
    </citation>
    <scope>NUCLEOTIDE SEQUENCE</scope>
</reference>
<gene>
    <name evidence="16" type="ORF">MEDL_46871</name>
</gene>
<dbReference type="AlphaFoldDB" id="A0A8S3TV18"/>
<keyword evidence="17" id="KW-1185">Reference proteome</keyword>
<organism evidence="16 17">
    <name type="scientific">Mytilus edulis</name>
    <name type="common">Blue mussel</name>
    <dbReference type="NCBI Taxonomy" id="6550"/>
    <lineage>
        <taxon>Eukaryota</taxon>
        <taxon>Metazoa</taxon>
        <taxon>Spiralia</taxon>
        <taxon>Lophotrochozoa</taxon>
        <taxon>Mollusca</taxon>
        <taxon>Bivalvia</taxon>
        <taxon>Autobranchia</taxon>
        <taxon>Pteriomorphia</taxon>
        <taxon>Mytilida</taxon>
        <taxon>Mytiloidea</taxon>
        <taxon>Mytilidae</taxon>
        <taxon>Mytilinae</taxon>
        <taxon>Mytilus</taxon>
    </lineage>
</organism>
<dbReference type="InterPro" id="IPR045249">
    <property type="entry name" value="HARBI1-like"/>
</dbReference>
<dbReference type="GO" id="GO:0005634">
    <property type="term" value="C:nucleus"/>
    <property type="evidence" value="ECO:0007669"/>
    <property type="project" value="UniProtKB-SubCell"/>
</dbReference>
<feature type="region of interest" description="Disordered" evidence="13">
    <location>
        <begin position="448"/>
        <end position="559"/>
    </location>
</feature>
<dbReference type="InterPro" id="IPR027417">
    <property type="entry name" value="P-loop_NTPase"/>
</dbReference>
<feature type="compositionally biased region" description="Basic and acidic residues" evidence="13">
    <location>
        <begin position="448"/>
        <end position="492"/>
    </location>
</feature>
<dbReference type="InterPro" id="IPR033768">
    <property type="entry name" value="Hydin_ADK"/>
</dbReference>
<dbReference type="GO" id="GO:0004518">
    <property type="term" value="F:nuclease activity"/>
    <property type="evidence" value="ECO:0007669"/>
    <property type="project" value="UniProtKB-KW"/>
</dbReference>
<evidence type="ECO:0000259" key="15">
    <source>
        <dbReference type="Pfam" id="PF17213"/>
    </source>
</evidence>
<accession>A0A8S3TV18</accession>
<comment type="function">
    <text evidence="12">Transposase-derived protein that may have nuclease activity. Does not have transposase activity.</text>
</comment>
<evidence type="ECO:0000313" key="16">
    <source>
        <dbReference type="EMBL" id="CAG2234237.1"/>
    </source>
</evidence>
<dbReference type="Pfam" id="PF13359">
    <property type="entry name" value="DDE_Tnp_4"/>
    <property type="match status" value="1"/>
</dbReference>
<name>A0A8S3TV18_MYTED</name>
<comment type="subcellular location">
    <subcellularLocation>
        <location evidence="3">Cytoplasm</location>
    </subcellularLocation>
    <subcellularLocation>
        <location evidence="2">Nucleus</location>
    </subcellularLocation>
</comment>
<evidence type="ECO:0000256" key="7">
    <source>
        <dbReference type="ARBA" id="ARBA00022722"/>
    </source>
</evidence>
<evidence type="ECO:0000256" key="5">
    <source>
        <dbReference type="ARBA" id="ARBA00015519"/>
    </source>
</evidence>
<dbReference type="Gene3D" id="3.40.50.300">
    <property type="entry name" value="P-loop containing nucleotide triphosphate hydrolases"/>
    <property type="match status" value="3"/>
</dbReference>
<evidence type="ECO:0000256" key="4">
    <source>
        <dbReference type="ARBA" id="ARBA00006958"/>
    </source>
</evidence>
<evidence type="ECO:0000256" key="6">
    <source>
        <dbReference type="ARBA" id="ARBA00022490"/>
    </source>
</evidence>
<feature type="region of interest" description="Disordered" evidence="13">
    <location>
        <begin position="265"/>
        <end position="338"/>
    </location>
</feature>
<keyword evidence="7" id="KW-0540">Nuclease</keyword>
<proteinExistence type="inferred from homology"/>
<feature type="region of interest" description="Disordered" evidence="13">
    <location>
        <begin position="593"/>
        <end position="618"/>
    </location>
</feature>
<dbReference type="EMBL" id="CAJPWZ010002228">
    <property type="protein sequence ID" value="CAG2234237.1"/>
    <property type="molecule type" value="Genomic_DNA"/>
</dbReference>
<feature type="compositionally biased region" description="Basic and acidic residues" evidence="13">
    <location>
        <begin position="300"/>
        <end position="338"/>
    </location>
</feature>
<evidence type="ECO:0000256" key="2">
    <source>
        <dbReference type="ARBA" id="ARBA00004123"/>
    </source>
</evidence>
<dbReference type="GO" id="GO:0005737">
    <property type="term" value="C:cytoplasm"/>
    <property type="evidence" value="ECO:0007669"/>
    <property type="project" value="UniProtKB-SubCell"/>
</dbReference>
<dbReference type="Pfam" id="PF17213">
    <property type="entry name" value="Hydin_ADK"/>
    <property type="match status" value="1"/>
</dbReference>
<dbReference type="OrthoDB" id="439792at2759"/>
<evidence type="ECO:0000256" key="9">
    <source>
        <dbReference type="ARBA" id="ARBA00022801"/>
    </source>
</evidence>
<dbReference type="GO" id="GO:0016787">
    <property type="term" value="F:hydrolase activity"/>
    <property type="evidence" value="ECO:0007669"/>
    <property type="project" value="UniProtKB-KW"/>
</dbReference>
<evidence type="ECO:0000259" key="14">
    <source>
        <dbReference type="Pfam" id="PF13359"/>
    </source>
</evidence>
<evidence type="ECO:0000256" key="13">
    <source>
        <dbReference type="SAM" id="MobiDB-lite"/>
    </source>
</evidence>
<dbReference type="InterPro" id="IPR027806">
    <property type="entry name" value="HARBI1_dom"/>
</dbReference>
<dbReference type="PANTHER" id="PTHR22930:SF267">
    <property type="entry name" value="NUCLEASE HARBI1-RELATED"/>
    <property type="match status" value="1"/>
</dbReference>
<evidence type="ECO:0000256" key="10">
    <source>
        <dbReference type="ARBA" id="ARBA00023242"/>
    </source>
</evidence>
<comment type="caution">
    <text evidence="16">The sequence shown here is derived from an EMBL/GenBank/DDBJ whole genome shotgun (WGS) entry which is preliminary data.</text>
</comment>
<evidence type="ECO:0000256" key="11">
    <source>
        <dbReference type="ARBA" id="ARBA00030126"/>
    </source>
</evidence>
<evidence type="ECO:0000256" key="8">
    <source>
        <dbReference type="ARBA" id="ARBA00022723"/>
    </source>
</evidence>
<evidence type="ECO:0000313" key="17">
    <source>
        <dbReference type="Proteomes" id="UP000683360"/>
    </source>
</evidence>
<keyword evidence="8" id="KW-0479">Metal-binding</keyword>
<feature type="compositionally biased region" description="Acidic residues" evidence="13">
    <location>
        <begin position="493"/>
        <end position="511"/>
    </location>
</feature>
<evidence type="ECO:0000256" key="1">
    <source>
        <dbReference type="ARBA" id="ARBA00001968"/>
    </source>
</evidence>
<feature type="compositionally biased region" description="Acidic residues" evidence="13">
    <location>
        <begin position="265"/>
        <end position="299"/>
    </location>
</feature>
<sequence>MVEELPPETLERLVRRPEDLPNKVGDNIRKYKTNMLRLLEDYMADHDQQFLIEMDGNQSQTVLFKQLMTRLNCFVLRPAAVPMRLIDPDEEDVPEDIEADELMRLLGPKRMVAPRFRWRRSRWMKNCPVALHDGNIIPGKPEFCVSFLDKIYCLSSIDAISKFMKNPRPYLLPPQPRPPCKLSVMGPPLSGKTTLCHLLATKYGAKVLDMDAIIQPHLDEEKKRFLEKTKEDATETAITTVKLKMKEQMEAEQAAREAEELAMLEEQAEEEEQDIPEEDDEKKDSDDGVVTDDQPTETDEDKKPEESEGGKSSDEKTESEAGKPEKPEAPKVPEVDGNHPEVIAMVEEAVKEAEKQSVTLTPEVYVDILDKAIKDVEKEQRDQNAEGPLNGGWILDNFPRTRDQWTMAIEKNVLPDDVVCLKDSDNGEFLLKRYYLINKEEIDGKIKLRKDAEEKKKKQEEEEKRRKLEEEKRAEEEAAKKAAEEERLRKLEEGEEEQEGGGEEEDEDEETKTDAEETKTETTEAEEPVKEPSVRIEEEEKVPEGPELDDFKEKRKGIDLEEKTVEAIQEESSLSIEKQFKPQAWELSGADMDEEEEDLQNDADAAAEEEEGEEEAEEDFQLICCGLQLRYSIHQRSTGVHSPSGGVSPVKLGEKHYRGFNPLNKDFSDEELRQRYRFGRESIEFIANELRADLERNTRKRTALSVEEQVMIALRFYGSGSQLQVVGDTMGYDKSTVSRVVRDVTDALVDRKDQYIKWPTERQKNINKRAFYEKAGFPNVIGCIDGTHVHIQAPTEDEPAYVNRKGFHSINVQVICDPQGMITNVNAKWPGSAHDAHVFRTSAVGRYLEDNYQGIEQGLLLGDSGYPCRPFLLTPHRQPANRMQERFNRSHCSTRSTVERVFGIWKKRFHVLGSEIRMKPGKACRIITACAVLHNIATLRLEPDVDGEQEEDIQPVIPAYVGRQDGQGIRDHIAINFFS</sequence>
<evidence type="ECO:0000256" key="12">
    <source>
        <dbReference type="ARBA" id="ARBA00045850"/>
    </source>
</evidence>